<keyword evidence="1 11" id="KW-0540">Nuclease</keyword>
<feature type="binding site" evidence="11">
    <location>
        <begin position="178"/>
        <end position="185"/>
    </location>
    <ligand>
        <name>ATP</name>
        <dbReference type="ChEBI" id="CHEBI:30616"/>
    </ligand>
</feature>
<reference evidence="14" key="1">
    <citation type="submission" date="2023-07" db="EMBL/GenBank/DDBJ databases">
        <title>Study on multiphase classification of strain Alteromonas salexigens isolated from the Yellow Sea.</title>
        <authorList>
            <person name="Sun L."/>
        </authorList>
    </citation>
    <scope>NUCLEOTIDE SEQUENCE [LARGE SCALE GENOMIC DNA]</scope>
    <source>
        <strain evidence="14">ASW11-19</strain>
    </source>
</reference>
<dbReference type="GO" id="GO:0008854">
    <property type="term" value="F:exodeoxyribonuclease V activity"/>
    <property type="evidence" value="ECO:0007669"/>
    <property type="project" value="UniProtKB-EC"/>
</dbReference>
<comment type="subunit">
    <text evidence="11">Heterotrimer of RecB, RecC and RecD. All subunits contribute to DNA-binding.</text>
</comment>
<sequence length="627" mass="68390">MMSLQQVMNTTTGLEAIDYYVARALCEDAQLDEQGSRCWFTVLLALSYMQRQGHTCLTLSAVADSRQFFEDELKEGLSFPSLTRLEQVCTTALASMPEPVPLVFENGQLFSKRYWEFENEVATAISQRTALIPLTDQQLRDCQTIWPALFPVTRAEQQDWQQIAVASSLVQGFSVINGGPGTGKTYTVTRLLLALQAAHDGNLNIQLAAPTGKAAQRLTESITQSLAPLSASLPKDLIASIPTQASTLHRLLGLARFGTGARRDASKPLNTDVLIVDEASMVDLALMTRLVRALPPHARLYLVGDSDQLPAVESGNVLEAMIGDTHERQGASEPMQAHLATLCSHLPVLPVTEHQHWVHTLRASQRFKGVLAEVAQAIQQGSQEQVTAQVTLYEKATAGIWHEGVALTPLPDKPQTLHALALTSFQALMQSQSPAEALAALLRCRWLTPMRRGPYGVEGLNQLVEQALAQRYPVTPGGWYAGRPIMVVENSYAQQLFNGDVGVLWPDENGQLKAWFAADSGEKDAPLRCLSLSRLPRTETVFAMTVHKSQGSEFAHVVMLVPDAQSSAARALNNRALLYTGLTRAKQGCLLVADTPVLHEVIGRRYIRHSGLEAKLGGGMAASVPDE</sequence>
<dbReference type="SUPFAM" id="SSF52540">
    <property type="entry name" value="P-loop containing nucleoside triphosphate hydrolases"/>
    <property type="match status" value="1"/>
</dbReference>
<dbReference type="CDD" id="cd18809">
    <property type="entry name" value="SF1_C_RecD"/>
    <property type="match status" value="1"/>
</dbReference>
<evidence type="ECO:0000256" key="3">
    <source>
        <dbReference type="ARBA" id="ARBA00022763"/>
    </source>
</evidence>
<keyword evidence="4 11" id="KW-0378">Hydrolase</keyword>
<evidence type="ECO:0000256" key="10">
    <source>
        <dbReference type="ARBA" id="ARBA00023235"/>
    </source>
</evidence>
<keyword evidence="9 11" id="KW-0234">DNA repair</keyword>
<evidence type="ECO:0000313" key="14">
    <source>
        <dbReference type="Proteomes" id="UP001209257"/>
    </source>
</evidence>
<dbReference type="Pfam" id="PF13245">
    <property type="entry name" value="AAA_19"/>
    <property type="match status" value="1"/>
</dbReference>
<dbReference type="RefSeq" id="WP_262995874.1">
    <property type="nucleotide sequence ID" value="NZ_JAOTJC010000013.1"/>
</dbReference>
<dbReference type="EC" id="5.6.2.3" evidence="11"/>
<keyword evidence="2 11" id="KW-0547">Nucleotide-binding</keyword>
<dbReference type="CDD" id="cd17933">
    <property type="entry name" value="DEXSc_RecD-like"/>
    <property type="match status" value="1"/>
</dbReference>
<evidence type="ECO:0000256" key="7">
    <source>
        <dbReference type="ARBA" id="ARBA00022840"/>
    </source>
</evidence>
<evidence type="ECO:0000259" key="12">
    <source>
        <dbReference type="SMART" id="SM00382"/>
    </source>
</evidence>
<evidence type="ECO:0000256" key="4">
    <source>
        <dbReference type="ARBA" id="ARBA00022801"/>
    </source>
</evidence>
<dbReference type="InterPro" id="IPR027417">
    <property type="entry name" value="P-loop_NTPase"/>
</dbReference>
<dbReference type="Gene3D" id="3.40.50.300">
    <property type="entry name" value="P-loop containing nucleotide triphosphate hydrolases"/>
    <property type="match status" value="3"/>
</dbReference>
<comment type="function">
    <text evidence="11">A helicase/nuclease that prepares dsDNA breaks (DSB) for recombinational DNA repair. Binds to DSBs and unwinds DNA via a highly rapid and processive ATP-dependent bidirectional helicase activity. Unwinds dsDNA until it encounters a Chi (crossover hotspot instigator) sequence from the 3' direction. Cuts ssDNA a few nucleotides 3' to the Chi site. The properties and activities of the enzyme are changed at Chi. The Chi-altered holoenzyme produces a long 3'-ssDNA overhang and facilitates RecA-binding to the ssDNA for homologous DNA recombination and repair. Holoenzyme degrades any linearized DNA that is unable to undergo homologous recombination. In the holoenzyme this subunit has ssDNA-dependent ATPase and 5'-3' helicase activity. When added to pre-assembled RecBC greatly stimulates nuclease activity and augments holoenzyme processivity. Negatively regulates the RecA-loading ability of RecBCD.</text>
</comment>
<comment type="miscellaneous">
    <text evidence="11">In the RecBCD complex, RecB has a slow 3'-5' helicase, an exonuclease activity and loads RecA onto ssDNA, RecD has a fast 5'-3' helicase activity, while RecC stimulates the ATPase and processivity of the RecB helicase and contributes to recognition of the Chi site.</text>
</comment>
<comment type="similarity">
    <text evidence="11">Belongs to the RecD family.</text>
</comment>
<evidence type="ECO:0000256" key="5">
    <source>
        <dbReference type="ARBA" id="ARBA00022806"/>
    </source>
</evidence>
<dbReference type="InterPro" id="IPR003593">
    <property type="entry name" value="AAA+_ATPase"/>
</dbReference>
<dbReference type="InterPro" id="IPR049550">
    <property type="entry name" value="RecD_N"/>
</dbReference>
<evidence type="ECO:0000256" key="9">
    <source>
        <dbReference type="ARBA" id="ARBA00023204"/>
    </source>
</evidence>
<keyword evidence="14" id="KW-1185">Reference proteome</keyword>
<dbReference type="InterPro" id="IPR041851">
    <property type="entry name" value="RecD_N_sf"/>
</dbReference>
<keyword evidence="8 11" id="KW-0238">DNA-binding</keyword>
<name>A0ABT2VVE7_9ALTE</name>
<feature type="domain" description="AAA+ ATPase" evidence="12">
    <location>
        <begin position="170"/>
        <end position="352"/>
    </location>
</feature>
<organism evidence="13 14">
    <name type="scientific">Alteromonas salexigens</name>
    <dbReference type="NCBI Taxonomy" id="2982530"/>
    <lineage>
        <taxon>Bacteria</taxon>
        <taxon>Pseudomonadati</taxon>
        <taxon>Pseudomonadota</taxon>
        <taxon>Gammaproteobacteria</taxon>
        <taxon>Alteromonadales</taxon>
        <taxon>Alteromonadaceae</taxon>
        <taxon>Alteromonas/Salinimonas group</taxon>
        <taxon>Alteromonas</taxon>
    </lineage>
</organism>
<dbReference type="HAMAP" id="MF_01487">
    <property type="entry name" value="RecD"/>
    <property type="match status" value="1"/>
</dbReference>
<evidence type="ECO:0000256" key="6">
    <source>
        <dbReference type="ARBA" id="ARBA00022839"/>
    </source>
</evidence>
<dbReference type="EMBL" id="JAOTJC010000013">
    <property type="protein sequence ID" value="MCU7555824.1"/>
    <property type="molecule type" value="Genomic_DNA"/>
</dbReference>
<comment type="catalytic activity">
    <reaction evidence="11">
        <text>ATP + H2O = ADP + phosphate + H(+)</text>
        <dbReference type="Rhea" id="RHEA:13065"/>
        <dbReference type="ChEBI" id="CHEBI:15377"/>
        <dbReference type="ChEBI" id="CHEBI:15378"/>
        <dbReference type="ChEBI" id="CHEBI:30616"/>
        <dbReference type="ChEBI" id="CHEBI:43474"/>
        <dbReference type="ChEBI" id="CHEBI:456216"/>
        <dbReference type="EC" id="5.6.2.3"/>
    </reaction>
</comment>
<protein>
    <recommendedName>
        <fullName evidence="11">RecBCD enzyme subunit RecD</fullName>
        <ecNumber evidence="11">5.6.2.3</ecNumber>
    </recommendedName>
    <alternativeName>
        <fullName evidence="11">DNA 5'-3' helicase subunit RecD</fullName>
    </alternativeName>
    <alternativeName>
        <fullName evidence="11">Exonuclease V subunit RecD</fullName>
        <shortName evidence="11">ExoV subunit RecD</shortName>
    </alternativeName>
    <alternativeName>
        <fullName evidence="11">Helicase/nuclease RecBCD subunit RecD</fullName>
    </alternativeName>
</protein>
<gene>
    <name evidence="11 13" type="primary">recD</name>
    <name evidence="13" type="ORF">OCL06_14635</name>
</gene>
<accession>A0ABT2VVE7</accession>
<dbReference type="PANTHER" id="PTHR43788">
    <property type="entry name" value="DNA2/NAM7 HELICASE FAMILY MEMBER"/>
    <property type="match status" value="1"/>
</dbReference>
<evidence type="ECO:0000256" key="8">
    <source>
        <dbReference type="ARBA" id="ARBA00023125"/>
    </source>
</evidence>
<keyword evidence="7 11" id="KW-0067">ATP-binding</keyword>
<evidence type="ECO:0000256" key="2">
    <source>
        <dbReference type="ARBA" id="ARBA00022741"/>
    </source>
</evidence>
<proteinExistence type="inferred from homology"/>
<evidence type="ECO:0000313" key="13">
    <source>
        <dbReference type="EMBL" id="MCU7555824.1"/>
    </source>
</evidence>
<dbReference type="InterPro" id="IPR006344">
    <property type="entry name" value="RecD"/>
</dbReference>
<dbReference type="PANTHER" id="PTHR43788:SF6">
    <property type="entry name" value="DNA HELICASE B"/>
    <property type="match status" value="1"/>
</dbReference>
<dbReference type="InterPro" id="IPR027785">
    <property type="entry name" value="UvrD-like_helicase_C"/>
</dbReference>
<dbReference type="SMART" id="SM00382">
    <property type="entry name" value="AAA"/>
    <property type="match status" value="1"/>
</dbReference>
<dbReference type="Pfam" id="PF21185">
    <property type="entry name" value="RecD_N"/>
    <property type="match status" value="1"/>
</dbReference>
<evidence type="ECO:0000256" key="11">
    <source>
        <dbReference type="HAMAP-Rule" id="MF_01487"/>
    </source>
</evidence>
<dbReference type="Proteomes" id="UP001209257">
    <property type="component" value="Unassembled WGS sequence"/>
</dbReference>
<comment type="caution">
    <text evidence="13">The sequence shown here is derived from an EMBL/GenBank/DDBJ whole genome shotgun (WGS) entry which is preliminary data.</text>
</comment>
<dbReference type="InterPro" id="IPR050534">
    <property type="entry name" value="Coronavir_polyprotein_1ab"/>
</dbReference>
<keyword evidence="3 11" id="KW-0227">DNA damage</keyword>
<evidence type="ECO:0000256" key="1">
    <source>
        <dbReference type="ARBA" id="ARBA00022722"/>
    </source>
</evidence>
<dbReference type="NCBIfam" id="TIGR01447">
    <property type="entry name" value="recD"/>
    <property type="match status" value="1"/>
</dbReference>
<keyword evidence="5 11" id="KW-0347">Helicase</keyword>
<dbReference type="Gene3D" id="1.10.10.1020">
    <property type="entry name" value="RecBCD complex, subunit RecD, N-terminal domain"/>
    <property type="match status" value="1"/>
</dbReference>
<keyword evidence="6 11" id="KW-0269">Exonuclease</keyword>
<dbReference type="Pfam" id="PF13538">
    <property type="entry name" value="UvrD_C_2"/>
    <property type="match status" value="1"/>
</dbReference>
<keyword evidence="10 11" id="KW-0413">Isomerase</keyword>